<protein>
    <recommendedName>
        <fullName evidence="1">Reverse transcriptase zinc-binding domain-containing protein</fullName>
    </recommendedName>
</protein>
<dbReference type="Proteomes" id="UP000813463">
    <property type="component" value="Chromosome 3"/>
</dbReference>
<evidence type="ECO:0000259" key="1">
    <source>
        <dbReference type="Pfam" id="PF13966"/>
    </source>
</evidence>
<dbReference type="InterPro" id="IPR026960">
    <property type="entry name" value="RVT-Znf"/>
</dbReference>
<reference evidence="2" key="1">
    <citation type="journal article" date="2021" name="Nat. Commun.">
        <title>Genomic analyses provide insights into spinach domestication and the genetic basis of agronomic traits.</title>
        <authorList>
            <person name="Cai X."/>
            <person name="Sun X."/>
            <person name="Xu C."/>
            <person name="Sun H."/>
            <person name="Wang X."/>
            <person name="Ge C."/>
            <person name="Zhang Z."/>
            <person name="Wang Q."/>
            <person name="Fei Z."/>
            <person name="Jiao C."/>
            <person name="Wang Q."/>
        </authorList>
    </citation>
    <scope>NUCLEOTIDE SEQUENCE [LARGE SCALE GENOMIC DNA]</scope>
    <source>
        <strain evidence="2">cv. Varoflay</strain>
    </source>
</reference>
<reference evidence="3" key="2">
    <citation type="submission" date="2025-08" db="UniProtKB">
        <authorList>
            <consortium name="RefSeq"/>
        </authorList>
    </citation>
    <scope>IDENTIFICATION</scope>
    <source>
        <tissue evidence="3">Leaf</tissue>
    </source>
</reference>
<sequence>MTCLSTTSYSLLINGSPSDLIQPKRGLRQGDPLSPSSLPFAWRDITSVSLLLEGFNLFSNTTGLQANPCKSSVYCCGISNADKEGISVVSGFSFGELPFRYLGVPISTRKLQAGECDLLVNKMVARIKIWSSRHLSFAGRMQLVNSVLMSVSVYWCQIFILPKSVIRKINSGGFGFRNLAIWNQASVGKLAWSIAQKEDNLWVKWVHAVYVKQKNWLVYMPSIAASGAVKFTIPKHRVILWLALQDRLKTKARLFPYGVTDDDLCALCGLHTENSSHLFFSCHYSTECCRKVLHWLGFNTHRTSLFMILKWAHRHCVGGFRKRVCYAAVAGVVYQIWKARNSAIWDAKVPSLDSSVNCIQSDVRHRIKSILGRKVSTRDKDWLYSL</sequence>
<evidence type="ECO:0000313" key="2">
    <source>
        <dbReference type="Proteomes" id="UP000813463"/>
    </source>
</evidence>
<dbReference type="PANTHER" id="PTHR33116">
    <property type="entry name" value="REVERSE TRANSCRIPTASE ZINC-BINDING DOMAIN-CONTAINING PROTEIN-RELATED-RELATED"/>
    <property type="match status" value="1"/>
</dbReference>
<proteinExistence type="predicted"/>
<evidence type="ECO:0000313" key="3">
    <source>
        <dbReference type="RefSeq" id="XP_056695672.1"/>
    </source>
</evidence>
<organism evidence="2 3">
    <name type="scientific">Spinacia oleracea</name>
    <name type="common">Spinach</name>
    <dbReference type="NCBI Taxonomy" id="3562"/>
    <lineage>
        <taxon>Eukaryota</taxon>
        <taxon>Viridiplantae</taxon>
        <taxon>Streptophyta</taxon>
        <taxon>Embryophyta</taxon>
        <taxon>Tracheophyta</taxon>
        <taxon>Spermatophyta</taxon>
        <taxon>Magnoliopsida</taxon>
        <taxon>eudicotyledons</taxon>
        <taxon>Gunneridae</taxon>
        <taxon>Pentapetalae</taxon>
        <taxon>Caryophyllales</taxon>
        <taxon>Chenopodiaceae</taxon>
        <taxon>Chenopodioideae</taxon>
        <taxon>Anserineae</taxon>
        <taxon>Spinacia</taxon>
    </lineage>
</organism>
<name>A0ABM3RJ69_SPIOL</name>
<dbReference type="GeneID" id="130470106"/>
<dbReference type="RefSeq" id="XP_056695672.1">
    <property type="nucleotide sequence ID" value="XM_056839694.1"/>
</dbReference>
<dbReference type="PANTHER" id="PTHR33116:SF84">
    <property type="entry name" value="RNA-DIRECTED DNA POLYMERASE"/>
    <property type="match status" value="1"/>
</dbReference>
<dbReference type="Pfam" id="PF13966">
    <property type="entry name" value="zf-RVT"/>
    <property type="match status" value="1"/>
</dbReference>
<gene>
    <name evidence="3" type="primary">LOC130470106</name>
</gene>
<accession>A0ABM3RJ69</accession>
<keyword evidence="2" id="KW-1185">Reference proteome</keyword>
<feature type="domain" description="Reverse transcriptase zinc-binding" evidence="1">
    <location>
        <begin position="232"/>
        <end position="287"/>
    </location>
</feature>